<evidence type="ECO:0000313" key="1">
    <source>
        <dbReference type="EMBL" id="DAE25334.1"/>
    </source>
</evidence>
<reference evidence="1" key="1">
    <citation type="journal article" date="2021" name="Proc. Natl. Acad. Sci. U.S.A.">
        <title>A Catalog of Tens of Thousands of Viruses from Human Metagenomes Reveals Hidden Associations with Chronic Diseases.</title>
        <authorList>
            <person name="Tisza M.J."/>
            <person name="Buck C.B."/>
        </authorList>
    </citation>
    <scope>NUCLEOTIDE SEQUENCE</scope>
    <source>
        <strain evidence="1">Ct6d71</strain>
    </source>
</reference>
<dbReference type="SUPFAM" id="SSF53098">
    <property type="entry name" value="Ribonuclease H-like"/>
    <property type="match status" value="1"/>
</dbReference>
<dbReference type="EMBL" id="BK015797">
    <property type="protein sequence ID" value="DAE25334.1"/>
    <property type="molecule type" value="Genomic_DNA"/>
</dbReference>
<dbReference type="InterPro" id="IPR036397">
    <property type="entry name" value="RNaseH_sf"/>
</dbReference>
<proteinExistence type="predicted"/>
<dbReference type="InterPro" id="IPR012337">
    <property type="entry name" value="RNaseH-like_sf"/>
</dbReference>
<sequence length="174" mass="19737">MKIIALDASTTSTGVAVFDNTELVYYTTLQPPSKLEWHERLVWQGQYLSEIIKKYSPTELVMEDVPLQKQGTKTLMMLGAVQGYVLGLASSFGLSMKYYFPNQWRSELGIFTGRREDTKREVLKQKAVELANKKFNLELVWNGPNSKKSQDDVAEAILIGAVRVGAIKKRRFQS</sequence>
<dbReference type="GO" id="GO:0003676">
    <property type="term" value="F:nucleic acid binding"/>
    <property type="evidence" value="ECO:0007669"/>
    <property type="project" value="InterPro"/>
</dbReference>
<protein>
    <submittedName>
        <fullName evidence="1">RuvC</fullName>
    </submittedName>
</protein>
<organism evidence="1">
    <name type="scientific">Siphoviridae sp. ct6d71</name>
    <dbReference type="NCBI Taxonomy" id="2826298"/>
    <lineage>
        <taxon>Viruses</taxon>
        <taxon>Duplodnaviria</taxon>
        <taxon>Heunggongvirae</taxon>
        <taxon>Uroviricota</taxon>
        <taxon>Caudoviricetes</taxon>
    </lineage>
</organism>
<accession>A0A8S5R1I8</accession>
<dbReference type="Gene3D" id="3.30.420.10">
    <property type="entry name" value="Ribonuclease H-like superfamily/Ribonuclease H"/>
    <property type="match status" value="1"/>
</dbReference>
<name>A0A8S5R1I8_9CAUD</name>